<evidence type="ECO:0000313" key="2">
    <source>
        <dbReference type="EMBL" id="TVY59257.1"/>
    </source>
</evidence>
<feature type="domain" description="2EXR" evidence="1">
    <location>
        <begin position="3"/>
        <end position="96"/>
    </location>
</feature>
<proteinExistence type="predicted"/>
<name>A0A8T9BSK7_9HELO</name>
<gene>
    <name evidence="2" type="ORF">LSUE1_G009434</name>
</gene>
<dbReference type="AlphaFoldDB" id="A0A8T9BSK7"/>
<organism evidence="2 3">
    <name type="scientific">Lachnellula suecica</name>
    <dbReference type="NCBI Taxonomy" id="602035"/>
    <lineage>
        <taxon>Eukaryota</taxon>
        <taxon>Fungi</taxon>
        <taxon>Dikarya</taxon>
        <taxon>Ascomycota</taxon>
        <taxon>Pezizomycotina</taxon>
        <taxon>Leotiomycetes</taxon>
        <taxon>Helotiales</taxon>
        <taxon>Lachnaceae</taxon>
        <taxon>Lachnellula</taxon>
    </lineage>
</organism>
<dbReference type="Proteomes" id="UP000469558">
    <property type="component" value="Unassembled WGS sequence"/>
</dbReference>
<dbReference type="EMBL" id="QGMK01002366">
    <property type="protein sequence ID" value="TVY59257.1"/>
    <property type="molecule type" value="Genomic_DNA"/>
</dbReference>
<sequence length="239" mass="27521">MSFTLFPQLPLELRLKIWQHILPAPRTVNIQYKMKYDKFDGKTVGSFTGWTSPTPIPLGLRICRESRDETLKHYQRSFGSYFHPSKIYFDFSKDTLRFGDEEGTTNNYLLDVFLGGGYHGANDVEKVKKMVVGINDELYGRRYFIWNEIRLFRSLRELTVMVWEQDVATEEIMRHYRSSLRNVRVAHLSGCSSHFGGVCGDWDGVGTTGFLLAFGADLSRIFVVARFSSSPSYWLLGDV</sequence>
<accession>A0A8T9BSK7</accession>
<dbReference type="Pfam" id="PF20150">
    <property type="entry name" value="2EXR"/>
    <property type="match status" value="1"/>
</dbReference>
<dbReference type="PANTHER" id="PTHR35910">
    <property type="entry name" value="2EXR DOMAIN-CONTAINING PROTEIN"/>
    <property type="match status" value="1"/>
</dbReference>
<dbReference type="PANTHER" id="PTHR35910:SF6">
    <property type="entry name" value="2EXR DOMAIN-CONTAINING PROTEIN"/>
    <property type="match status" value="1"/>
</dbReference>
<dbReference type="OrthoDB" id="3473305at2759"/>
<dbReference type="InterPro" id="IPR045518">
    <property type="entry name" value="2EXR"/>
</dbReference>
<evidence type="ECO:0000313" key="3">
    <source>
        <dbReference type="Proteomes" id="UP000469558"/>
    </source>
</evidence>
<keyword evidence="3" id="KW-1185">Reference proteome</keyword>
<protein>
    <recommendedName>
        <fullName evidence="1">2EXR domain-containing protein</fullName>
    </recommendedName>
</protein>
<reference evidence="2 3" key="1">
    <citation type="submission" date="2018-05" db="EMBL/GenBank/DDBJ databases">
        <title>Genome sequencing and assembly of the regulated plant pathogen Lachnellula willkommii and related sister species for the development of diagnostic species identification markers.</title>
        <authorList>
            <person name="Giroux E."/>
            <person name="Bilodeau G."/>
        </authorList>
    </citation>
    <scope>NUCLEOTIDE SEQUENCE [LARGE SCALE GENOMIC DNA]</scope>
    <source>
        <strain evidence="2 3">CBS 268.59</strain>
    </source>
</reference>
<evidence type="ECO:0000259" key="1">
    <source>
        <dbReference type="Pfam" id="PF20150"/>
    </source>
</evidence>
<comment type="caution">
    <text evidence="2">The sequence shown here is derived from an EMBL/GenBank/DDBJ whole genome shotgun (WGS) entry which is preliminary data.</text>
</comment>